<sequence length="1446" mass="161621">MAVYFDHRIEAPDNSADPSHLTWHSTLPILAVASSSPASGGCVDLYLQQGEYVESCHVERPHQAAVLRWHPLKPVLALGWENGEVMLLTHPSGEQAVLPSVHTACIALLEWSGSGSRLVTGDQNGALAVWKLDARGRLIGNHLVKHDYNKPLTCCIFKPTSPGDDVTMLARASVRGDESALDMFSWKGAPLKMGPQEGLGFYVSTSDGTVHAVDEQCKTSPLFSVESSIKKLFYLEKRGALAAVTETLTLSQYTLGPEGGAHEFMKVKLSSKAGQNVDIIWTENSLLITATGEPTIRIWDLERDDNYVLSLDELLGFEKGEMINCVSYCASREILAAGTSHGHIAMWKMVMQPSSNSYRTDTKALWKLQMATEINGNVTQLQWGSIQNLLAVNNSRTVLILCEHVMSAHFSQQVAAVQLTPTQLSVTHFTTGTTLPLQCDMHIKGVCVSKDSVTVWNGKLVSVYELSGTGLHITGSFPCDSQVLAVHDENLYTVEPNRVQIRTPQGTVKQLLTFSKAEGNPVLLNVCQSYLVVGTDTAHIRVYDLSRRDAKAHCSAKNLADHITMLGALRSVKCNANGSQVSILISQVNGRPDHKVYFYDTEMDIVTHFDFFTGRPSSGVSQPDENDKQKFQEDEFSGRFAVSHYWDESEPRLFVCETVPVGSEKSPNGSSELEDVSVVTLFCTQEHGLLLQDCFSKPSGLQALLALNVPYYYFSCKPGEGHPGTTEASLPSDQSESTRGAPAASPQMVSRRPLRDFVGLEKCEKGTRDAMLNFSFYLTVGDMDEAFKTIKLIKSKAVWENMARMCVKTRRLDVARVCLGNMGNARAAKAVKEAEAEPEPEAQVAMLAIQLGMLEDAEKLYKSCHRHDLLNAFYQASSEWQQALETAETHDRIHLRTTYYNYAKYLESMGHKNLALVYYEKSDTHRVEVPRMLQEDTSSLEIYVNKAKDKNIYKWWAQYMESQSDMERALQFYECAQDYLSLVRVHCYMGNVQEASQIANNTGDRAASYHLARHYEGHDDIKQAVHFYTRAQAYNNAIRLCKENGLDDQLMNLALLSNPEDMMEAACYYEEKGKHLDRAVALFHKAGYVSKALELAFATEQFAALQLIAEDLNESSDPALLTRCSDFFIQHSQYEKAVELLAAAKKYPQAVELCLTQNLTITEDLAERMTVTDSKDLSEEACKELLEKIADCCMSQGSYHLATKVYTQAGNKHKAMKALLKSGDTDKIAFFASVSRQKELFIMAANYFQSLDWRQNPKNLNRIIEFYTKGKAPDLLGGFYEACAQVEIDDYQNYEKALEALMEAFKCLSKAKDTPGGQREVKLTDLQQKISLIKKFVHIRRLYPEDPDEAVRLCEALLEEPELDPAVRIGDAFGFLVEHHCQQGQLQMAYQKLEELQKLLPSQSIKCYISQASLDMLQREMGIPLEGGDHKPVPREEDEVEEDLTV</sequence>
<feature type="region of interest" description="Disordered" evidence="9">
    <location>
        <begin position="1425"/>
        <end position="1446"/>
    </location>
</feature>
<protein>
    <recommendedName>
        <fullName evidence="16">Intraflagellar transport protein 140</fullName>
    </recommendedName>
</protein>
<evidence type="ECO:0000256" key="5">
    <source>
        <dbReference type="ARBA" id="ARBA00023069"/>
    </source>
</evidence>
<keyword evidence="15" id="KW-1185">Reference proteome</keyword>
<evidence type="ECO:0000259" key="11">
    <source>
        <dbReference type="Pfam" id="PF23385"/>
    </source>
</evidence>
<dbReference type="EMBL" id="JAHRIP010019084">
    <property type="protein sequence ID" value="MEQ2286783.1"/>
    <property type="molecule type" value="Genomic_DNA"/>
</dbReference>
<keyword evidence="2 7" id="KW-0853">WD repeat</keyword>
<feature type="compositionally biased region" description="Polar residues" evidence="9">
    <location>
        <begin position="726"/>
        <end position="738"/>
    </location>
</feature>
<keyword evidence="3" id="KW-0677">Repeat</keyword>
<evidence type="ECO:0000256" key="7">
    <source>
        <dbReference type="PROSITE-ProRule" id="PRU00221"/>
    </source>
</evidence>
<evidence type="ECO:0000256" key="3">
    <source>
        <dbReference type="ARBA" id="ARBA00022737"/>
    </source>
</evidence>
<feature type="region of interest" description="Disordered" evidence="9">
    <location>
        <begin position="723"/>
        <end position="749"/>
    </location>
</feature>
<gene>
    <name evidence="14" type="ORF">AMECASPLE_005852</name>
</gene>
<evidence type="ECO:0000256" key="4">
    <source>
        <dbReference type="ARBA" id="ARBA00022803"/>
    </source>
</evidence>
<feature type="domain" description="IF140 C-terminal TPR" evidence="12">
    <location>
        <begin position="1274"/>
        <end position="1397"/>
    </location>
</feature>
<evidence type="ECO:0000313" key="14">
    <source>
        <dbReference type="EMBL" id="MEQ2286783.1"/>
    </source>
</evidence>
<dbReference type="InterPro" id="IPR011990">
    <property type="entry name" value="TPR-like_helical_dom_sf"/>
</dbReference>
<dbReference type="SUPFAM" id="SSF50978">
    <property type="entry name" value="WD40 repeat-like"/>
    <property type="match status" value="1"/>
</dbReference>
<dbReference type="InterPro" id="IPR056155">
    <property type="entry name" value="Beta-prop_IFT140_2nd"/>
</dbReference>
<dbReference type="InterPro" id="IPR036322">
    <property type="entry name" value="WD40_repeat_dom_sf"/>
</dbReference>
<feature type="domain" description="IF140/IFT172/WDR19 TPR" evidence="13">
    <location>
        <begin position="781"/>
        <end position="1266"/>
    </location>
</feature>
<evidence type="ECO:0000256" key="1">
    <source>
        <dbReference type="ARBA" id="ARBA00004138"/>
    </source>
</evidence>
<dbReference type="Pfam" id="PF24762">
    <property type="entry name" value="TPR_IF140-IFT172"/>
    <property type="match status" value="1"/>
</dbReference>
<dbReference type="Pfam" id="PF24760">
    <property type="entry name" value="TPR_IF140_C"/>
    <property type="match status" value="1"/>
</dbReference>
<keyword evidence="5" id="KW-0969">Cilium</keyword>
<dbReference type="InterPro" id="IPR056156">
    <property type="entry name" value="TPR_IF140_C"/>
</dbReference>
<evidence type="ECO:0000313" key="15">
    <source>
        <dbReference type="Proteomes" id="UP001469553"/>
    </source>
</evidence>
<comment type="subcellular location">
    <subcellularLocation>
        <location evidence="1">Cell projection</location>
        <location evidence="1">Cilium</location>
    </subcellularLocation>
</comment>
<dbReference type="InterPro" id="IPR001680">
    <property type="entry name" value="WD40_rpt"/>
</dbReference>
<dbReference type="InterPro" id="IPR056168">
    <property type="entry name" value="TPR_IF140/IFT172/WDR19"/>
</dbReference>
<organism evidence="14 15">
    <name type="scientific">Ameca splendens</name>
    <dbReference type="NCBI Taxonomy" id="208324"/>
    <lineage>
        <taxon>Eukaryota</taxon>
        <taxon>Metazoa</taxon>
        <taxon>Chordata</taxon>
        <taxon>Craniata</taxon>
        <taxon>Vertebrata</taxon>
        <taxon>Euteleostomi</taxon>
        <taxon>Actinopterygii</taxon>
        <taxon>Neopterygii</taxon>
        <taxon>Teleostei</taxon>
        <taxon>Neoteleostei</taxon>
        <taxon>Acanthomorphata</taxon>
        <taxon>Ovalentaria</taxon>
        <taxon>Atherinomorphae</taxon>
        <taxon>Cyprinodontiformes</taxon>
        <taxon>Goodeidae</taxon>
        <taxon>Ameca</taxon>
    </lineage>
</organism>
<feature type="coiled-coil region" evidence="8">
    <location>
        <begin position="1284"/>
        <end position="1311"/>
    </location>
</feature>
<dbReference type="SUPFAM" id="SSF48452">
    <property type="entry name" value="TPR-like"/>
    <property type="match status" value="1"/>
</dbReference>
<dbReference type="Proteomes" id="UP001469553">
    <property type="component" value="Unassembled WGS sequence"/>
</dbReference>
<dbReference type="InterPro" id="IPR015943">
    <property type="entry name" value="WD40/YVTN_repeat-like_dom_sf"/>
</dbReference>
<dbReference type="PROSITE" id="PS50082">
    <property type="entry name" value="WD_REPEATS_2"/>
    <property type="match status" value="1"/>
</dbReference>
<keyword evidence="4" id="KW-0802">TPR repeat</keyword>
<dbReference type="SUPFAM" id="SSF50969">
    <property type="entry name" value="YVTN repeat-like/Quinoprotein amine dehydrogenase"/>
    <property type="match status" value="1"/>
</dbReference>
<keyword evidence="6" id="KW-0966">Cell projection</keyword>
<evidence type="ECO:0000256" key="8">
    <source>
        <dbReference type="SAM" id="Coils"/>
    </source>
</evidence>
<dbReference type="SMART" id="SM00320">
    <property type="entry name" value="WD40"/>
    <property type="match status" value="4"/>
</dbReference>
<proteinExistence type="predicted"/>
<feature type="repeat" description="WD" evidence="7">
    <location>
        <begin position="99"/>
        <end position="133"/>
    </location>
</feature>
<evidence type="ECO:0000259" key="12">
    <source>
        <dbReference type="Pfam" id="PF24760"/>
    </source>
</evidence>
<evidence type="ECO:0000259" key="10">
    <source>
        <dbReference type="Pfam" id="PF23383"/>
    </source>
</evidence>
<evidence type="ECO:0000256" key="2">
    <source>
        <dbReference type="ARBA" id="ARBA00022574"/>
    </source>
</evidence>
<dbReference type="PANTHER" id="PTHR15722">
    <property type="entry name" value="IFT140/172-RELATED"/>
    <property type="match status" value="1"/>
</dbReference>
<evidence type="ECO:0000256" key="6">
    <source>
        <dbReference type="ARBA" id="ARBA00023273"/>
    </source>
</evidence>
<dbReference type="InterPro" id="IPR011044">
    <property type="entry name" value="Quino_amine_DH_bsu"/>
</dbReference>
<reference evidence="14 15" key="1">
    <citation type="submission" date="2021-06" db="EMBL/GenBank/DDBJ databases">
        <authorList>
            <person name="Palmer J.M."/>
        </authorList>
    </citation>
    <scope>NUCLEOTIDE SEQUENCE [LARGE SCALE GENOMIC DNA]</scope>
    <source>
        <strain evidence="14 15">AS_MEX2019</strain>
        <tissue evidence="14">Muscle</tissue>
    </source>
</reference>
<feature type="compositionally biased region" description="Acidic residues" evidence="9">
    <location>
        <begin position="1436"/>
        <end position="1446"/>
    </location>
</feature>
<dbReference type="InterPro" id="IPR056154">
    <property type="entry name" value="Beta-prop_IFT140_1st"/>
</dbReference>
<comment type="caution">
    <text evidence="14">The sequence shown here is derived from an EMBL/GenBank/DDBJ whole genome shotgun (WGS) entry which is preliminary data.</text>
</comment>
<name>A0ABV0XZ37_9TELE</name>
<keyword evidence="8" id="KW-0175">Coiled coil</keyword>
<dbReference type="PANTHER" id="PTHR15722:SF7">
    <property type="entry name" value="INTRAFLAGELLAR TRANSPORT PROTEIN 140 HOMOLOG"/>
    <property type="match status" value="1"/>
</dbReference>
<evidence type="ECO:0000259" key="13">
    <source>
        <dbReference type="Pfam" id="PF24762"/>
    </source>
</evidence>
<dbReference type="Pfam" id="PF23385">
    <property type="entry name" value="Beta-prop_IFT140_2nd"/>
    <property type="match status" value="1"/>
</dbReference>
<feature type="domain" description="IFT140 second beta-propeller" evidence="11">
    <location>
        <begin position="412"/>
        <end position="717"/>
    </location>
</feature>
<dbReference type="Pfam" id="PF23383">
    <property type="entry name" value="Beta-prop_IFT140_1st"/>
    <property type="match status" value="1"/>
</dbReference>
<feature type="domain" description="IFT140 first beta-propeller" evidence="10">
    <location>
        <begin position="2"/>
        <end position="404"/>
    </location>
</feature>
<evidence type="ECO:0000256" key="9">
    <source>
        <dbReference type="SAM" id="MobiDB-lite"/>
    </source>
</evidence>
<dbReference type="Gene3D" id="1.25.40.470">
    <property type="match status" value="2"/>
</dbReference>
<accession>A0ABV0XZ37</accession>
<dbReference type="Gene3D" id="2.130.10.10">
    <property type="entry name" value="YVTN repeat-like/Quinoprotein amine dehydrogenase"/>
    <property type="match status" value="2"/>
</dbReference>
<evidence type="ECO:0008006" key="16">
    <source>
        <dbReference type="Google" id="ProtNLM"/>
    </source>
</evidence>